<dbReference type="Proteomes" id="UP000077266">
    <property type="component" value="Unassembled WGS sequence"/>
</dbReference>
<dbReference type="EMBL" id="KV425979">
    <property type="protein sequence ID" value="KZV94070.1"/>
    <property type="molecule type" value="Genomic_DNA"/>
</dbReference>
<organism evidence="2 3">
    <name type="scientific">Exidia glandulosa HHB12029</name>
    <dbReference type="NCBI Taxonomy" id="1314781"/>
    <lineage>
        <taxon>Eukaryota</taxon>
        <taxon>Fungi</taxon>
        <taxon>Dikarya</taxon>
        <taxon>Basidiomycota</taxon>
        <taxon>Agaricomycotina</taxon>
        <taxon>Agaricomycetes</taxon>
        <taxon>Auriculariales</taxon>
        <taxon>Exidiaceae</taxon>
        <taxon>Exidia</taxon>
    </lineage>
</organism>
<accession>A0A165IYQ5</accession>
<evidence type="ECO:0000313" key="3">
    <source>
        <dbReference type="Proteomes" id="UP000077266"/>
    </source>
</evidence>
<feature type="compositionally biased region" description="Polar residues" evidence="1">
    <location>
        <begin position="1"/>
        <end position="11"/>
    </location>
</feature>
<dbReference type="AlphaFoldDB" id="A0A165IYQ5"/>
<dbReference type="STRING" id="1314781.A0A165IYQ5"/>
<keyword evidence="3" id="KW-1185">Reference proteome</keyword>
<feature type="region of interest" description="Disordered" evidence="1">
    <location>
        <begin position="1"/>
        <end position="20"/>
    </location>
</feature>
<protein>
    <submittedName>
        <fullName evidence="2">Uncharacterized protein</fullName>
    </submittedName>
</protein>
<evidence type="ECO:0000313" key="2">
    <source>
        <dbReference type="EMBL" id="KZV94070.1"/>
    </source>
</evidence>
<evidence type="ECO:0000256" key="1">
    <source>
        <dbReference type="SAM" id="MobiDB-lite"/>
    </source>
</evidence>
<proteinExistence type="predicted"/>
<name>A0A165IYQ5_EXIGL</name>
<gene>
    <name evidence="2" type="ORF">EXIGLDRAFT_767490</name>
</gene>
<dbReference type="OrthoDB" id="1668230at2759"/>
<reference evidence="2 3" key="1">
    <citation type="journal article" date="2016" name="Mol. Biol. Evol.">
        <title>Comparative Genomics of Early-Diverging Mushroom-Forming Fungi Provides Insights into the Origins of Lignocellulose Decay Capabilities.</title>
        <authorList>
            <person name="Nagy L.G."/>
            <person name="Riley R."/>
            <person name="Tritt A."/>
            <person name="Adam C."/>
            <person name="Daum C."/>
            <person name="Floudas D."/>
            <person name="Sun H."/>
            <person name="Yadav J.S."/>
            <person name="Pangilinan J."/>
            <person name="Larsson K.H."/>
            <person name="Matsuura K."/>
            <person name="Barry K."/>
            <person name="Labutti K."/>
            <person name="Kuo R."/>
            <person name="Ohm R.A."/>
            <person name="Bhattacharya S.S."/>
            <person name="Shirouzu T."/>
            <person name="Yoshinaga Y."/>
            <person name="Martin F.M."/>
            <person name="Grigoriev I.V."/>
            <person name="Hibbett D.S."/>
        </authorList>
    </citation>
    <scope>NUCLEOTIDE SEQUENCE [LARGE SCALE GENOMIC DNA]</scope>
    <source>
        <strain evidence="2 3">HHB12029</strain>
    </source>
</reference>
<sequence length="259" mass="28844">MSLSTTTTTVQEPPAYDDDQYLPTYAESLRGARADGFERSPPKLRRKIRLANYGAASLNGPSDQVTASPALLRRIQNELGQSLVAPPPTWGLEGASEYPQFRLNHGYDYRLRALLWEPSYVELGDVGFIDRRTGAFVKLLNAFNSDVAHCGHLGSLPSVFGVFGFGSLVCVAGVEGGLGSLTLHWLAWRARRAVWRGAKEAVVITEDDCFRYLNNTDRPQNWFHRSIDKIIAAYGPTYGLKREEIIFGENYRTRISSLA</sequence>
<dbReference type="InParanoid" id="A0A165IYQ5"/>